<dbReference type="EMBL" id="JARTCD010000036">
    <property type="protein sequence ID" value="KAJ8656822.1"/>
    <property type="molecule type" value="Genomic_DNA"/>
</dbReference>
<accession>A0AAD7V2B1</accession>
<dbReference type="SMART" id="SM00312">
    <property type="entry name" value="PX"/>
    <property type="match status" value="1"/>
</dbReference>
<dbReference type="InterPro" id="IPR001683">
    <property type="entry name" value="PX_dom"/>
</dbReference>
<evidence type="ECO:0000313" key="3">
    <source>
        <dbReference type="EMBL" id="KAJ8656822.1"/>
    </source>
</evidence>
<dbReference type="InterPro" id="IPR024555">
    <property type="entry name" value="PX-associated"/>
</dbReference>
<dbReference type="Pfam" id="PF12828">
    <property type="entry name" value="PXB"/>
    <property type="match status" value="1"/>
</dbReference>
<dbReference type="Pfam" id="PF12825">
    <property type="entry name" value="DUF3818"/>
    <property type="match status" value="1"/>
</dbReference>
<evidence type="ECO:0000256" key="1">
    <source>
        <dbReference type="SAM" id="MobiDB-lite"/>
    </source>
</evidence>
<proteinExistence type="predicted"/>
<dbReference type="GO" id="GO:0035091">
    <property type="term" value="F:phosphatidylinositol binding"/>
    <property type="evidence" value="ECO:0007669"/>
    <property type="project" value="InterPro"/>
</dbReference>
<organism evidence="3 4">
    <name type="scientific">Lichtheimia ornata</name>
    <dbReference type="NCBI Taxonomy" id="688661"/>
    <lineage>
        <taxon>Eukaryota</taxon>
        <taxon>Fungi</taxon>
        <taxon>Fungi incertae sedis</taxon>
        <taxon>Mucoromycota</taxon>
        <taxon>Mucoromycotina</taxon>
        <taxon>Mucoromycetes</taxon>
        <taxon>Mucorales</taxon>
        <taxon>Lichtheimiaceae</taxon>
        <taxon>Lichtheimia</taxon>
    </lineage>
</organism>
<dbReference type="RefSeq" id="XP_058341735.1">
    <property type="nucleotide sequence ID" value="XM_058487435.1"/>
</dbReference>
<dbReference type="GeneID" id="83214828"/>
<feature type="region of interest" description="Disordered" evidence="1">
    <location>
        <begin position="135"/>
        <end position="190"/>
    </location>
</feature>
<dbReference type="AlphaFoldDB" id="A0AAD7V2B1"/>
<feature type="compositionally biased region" description="Low complexity" evidence="1">
    <location>
        <begin position="145"/>
        <end position="156"/>
    </location>
</feature>
<dbReference type="InterPro" id="IPR047168">
    <property type="entry name" value="LEC1-like"/>
</dbReference>
<keyword evidence="4" id="KW-1185">Reference proteome</keyword>
<dbReference type="InterPro" id="IPR024554">
    <property type="entry name" value="LEC1-like_C"/>
</dbReference>
<dbReference type="Pfam" id="PF00787">
    <property type="entry name" value="PX"/>
    <property type="match status" value="1"/>
</dbReference>
<gene>
    <name evidence="3" type="ORF">O0I10_007419</name>
</gene>
<dbReference type="Proteomes" id="UP001234581">
    <property type="component" value="Unassembled WGS sequence"/>
</dbReference>
<evidence type="ECO:0000259" key="2">
    <source>
        <dbReference type="PROSITE" id="PS50195"/>
    </source>
</evidence>
<dbReference type="PANTHER" id="PTHR47185:SF1">
    <property type="entry name" value="PX DOMAIN-CONTAINING PROTEIN YPR097W"/>
    <property type="match status" value="1"/>
</dbReference>
<dbReference type="InterPro" id="IPR036871">
    <property type="entry name" value="PX_dom_sf"/>
</dbReference>
<dbReference type="SUPFAM" id="SSF64268">
    <property type="entry name" value="PX domain"/>
    <property type="match status" value="1"/>
</dbReference>
<dbReference type="Gene3D" id="3.30.1520.10">
    <property type="entry name" value="Phox-like domain"/>
    <property type="match status" value="1"/>
</dbReference>
<evidence type="ECO:0000313" key="4">
    <source>
        <dbReference type="Proteomes" id="UP001234581"/>
    </source>
</evidence>
<dbReference type="PROSITE" id="PS50195">
    <property type="entry name" value="PX"/>
    <property type="match status" value="1"/>
</dbReference>
<feature type="domain" description="PX" evidence="2">
    <location>
        <begin position="197"/>
        <end position="314"/>
    </location>
</feature>
<feature type="region of interest" description="Disordered" evidence="1">
    <location>
        <begin position="789"/>
        <end position="833"/>
    </location>
</feature>
<feature type="compositionally biased region" description="Low complexity" evidence="1">
    <location>
        <begin position="801"/>
        <end position="812"/>
    </location>
</feature>
<sequence length="873" mass="98804">MDLSPRQLHYFKRELLAIQLGNELEHLRRRPDLLSLLESEQPLDEFQVSDLPFLHYVFQHIVAEFPLLKNSRQRSFWSKAHEFLSEVGKIQLNTYVPSKTDASQRRAMTRKLQRTLLLALNVGVKTIQGQEESIKVTPSDLVNESSSSTTTTTTSSGSGGGGKEDHGTAATHQPSDTTTTTSSTEKKKENGLDNVNVITVRAVKETRTLLRGTVTRAEFLIRSTFDNNQDAPIHVARRHGHFRQLVDQLKNECPGTVVPMLPSKTSTSTNPNHAMYRERDRQLLSSFLRRLLSRPKLARSKALHQFLTRDPVELSEDERLDAEVRKQMDDQRAEQSQRFRKEVDDTVVALNDLLDMLKQKVMQPGGLTELMGTIKSTEQLVDLPEALRKAFEWGRISFAFALHTHFVTDDAAAENIATLRRTHSFMPYRTVATILKFSNPIAMVKMMLDLFMAQPLGGKSLFQRILMANMVDDANAFTKEIEMLEAKIDEKVLCAKVRNAVSTPSPTYPEEMGSPILEVISVLQNPDIEPRLSPEQLALVSDGGGIKKTKKLLKQLYDLWFLYARKREHELLFSLAFQGVTSEILKELFAIFYEPLAQVYKAANIGESVQHLAAFMDDLIDLLDNLDTTSVDTNTVKPFVMLVQRHEQKFYQFVHRVHAQDTSHLFDELVGYVDHILGSLTRGIRPEHPLDMNDIVRIAGVTQEQYPDLRNEIDALCEYRRLQKLQHLRRTRQKVIAHQQSSAAGDDGIDDLSVGDDHQAEEYKQLLRFLPDNVDTLGLVHEMREIDLEEEEENDTLSENGLTDDGSSSTTSEELESPASIIASGKTTPLTPPDLKIIPTIVPHFVQRVADMMLHALVEEEDNYVSKKDTAAV</sequence>
<name>A0AAD7V2B1_9FUNG</name>
<reference evidence="3 4" key="1">
    <citation type="submission" date="2023-03" db="EMBL/GenBank/DDBJ databases">
        <title>Genome sequence of Lichtheimia ornata CBS 291.66.</title>
        <authorList>
            <person name="Mohabir J.T."/>
            <person name="Shea T.P."/>
            <person name="Kurbessoian T."/>
            <person name="Berby B."/>
            <person name="Fontaine J."/>
            <person name="Livny J."/>
            <person name="Gnirke A."/>
            <person name="Stajich J.E."/>
            <person name="Cuomo C.A."/>
        </authorList>
    </citation>
    <scope>NUCLEOTIDE SEQUENCE [LARGE SCALE GENOMIC DNA]</scope>
    <source>
        <strain evidence="3">CBS 291.66</strain>
    </source>
</reference>
<protein>
    <recommendedName>
        <fullName evidence="2">PX domain-containing protein</fullName>
    </recommendedName>
</protein>
<comment type="caution">
    <text evidence="3">The sequence shown here is derived from an EMBL/GenBank/DDBJ whole genome shotgun (WGS) entry which is preliminary data.</text>
</comment>
<dbReference type="PANTHER" id="PTHR47185">
    <property type="entry name" value="PX DOMAIN-CONTAINING PROTEIN YPR097W"/>
    <property type="match status" value="1"/>
</dbReference>